<feature type="transmembrane region" description="Helical" evidence="6">
    <location>
        <begin position="249"/>
        <end position="277"/>
    </location>
</feature>
<dbReference type="InterPro" id="IPR044492">
    <property type="entry name" value="P_typ_ATPase_HD_dom"/>
</dbReference>
<feature type="transmembrane region" description="Helical" evidence="6">
    <location>
        <begin position="754"/>
        <end position="773"/>
    </location>
</feature>
<feature type="transmembrane region" description="Helical" evidence="6">
    <location>
        <begin position="688"/>
        <end position="710"/>
    </location>
</feature>
<dbReference type="PROSITE" id="PS00154">
    <property type="entry name" value="ATPASE_E1_E2"/>
    <property type="match status" value="1"/>
</dbReference>
<dbReference type="SFLD" id="SFLDS00003">
    <property type="entry name" value="Haloacid_Dehalogenase"/>
    <property type="match status" value="1"/>
</dbReference>
<evidence type="ECO:0000256" key="5">
    <source>
        <dbReference type="ARBA" id="ARBA00023136"/>
    </source>
</evidence>
<reference evidence="8 9" key="1">
    <citation type="submission" date="2023-07" db="EMBL/GenBank/DDBJ databases">
        <title>Sequencing the genomes of 1000 actinobacteria strains.</title>
        <authorList>
            <person name="Klenk H.-P."/>
        </authorList>
    </citation>
    <scope>NUCLEOTIDE SEQUENCE [LARGE SCALE GENOMIC DNA]</scope>
    <source>
        <strain evidence="8 9">DSM 43749</strain>
    </source>
</reference>
<dbReference type="PANTHER" id="PTHR42861">
    <property type="entry name" value="CALCIUM-TRANSPORTING ATPASE"/>
    <property type="match status" value="1"/>
</dbReference>
<dbReference type="InterPro" id="IPR036412">
    <property type="entry name" value="HAD-like_sf"/>
</dbReference>
<dbReference type="InterPro" id="IPR008250">
    <property type="entry name" value="ATPase_P-typ_transduc_dom_A_sf"/>
</dbReference>
<evidence type="ECO:0000256" key="3">
    <source>
        <dbReference type="ARBA" id="ARBA00022967"/>
    </source>
</evidence>
<dbReference type="SUPFAM" id="SSF81653">
    <property type="entry name" value="Calcium ATPase, transduction domain A"/>
    <property type="match status" value="1"/>
</dbReference>
<keyword evidence="9" id="KW-1185">Reference proteome</keyword>
<dbReference type="InterPro" id="IPR018303">
    <property type="entry name" value="ATPase_P-typ_P_site"/>
</dbReference>
<dbReference type="SFLD" id="SFLDG00002">
    <property type="entry name" value="C1.7:_P-type_atpase_like"/>
    <property type="match status" value="1"/>
</dbReference>
<feature type="transmembrane region" description="Helical" evidence="6">
    <location>
        <begin position="217"/>
        <end position="237"/>
    </location>
</feature>
<dbReference type="SUPFAM" id="SSF81665">
    <property type="entry name" value="Calcium ATPase, transmembrane domain M"/>
    <property type="match status" value="1"/>
</dbReference>
<keyword evidence="8" id="KW-0378">Hydrolase</keyword>
<dbReference type="SFLD" id="SFLDF00027">
    <property type="entry name" value="p-type_atpase"/>
    <property type="match status" value="1"/>
</dbReference>
<feature type="transmembrane region" description="Helical" evidence="6">
    <location>
        <begin position="660"/>
        <end position="682"/>
    </location>
</feature>
<gene>
    <name evidence="8" type="ORF">J2S66_000740</name>
</gene>
<dbReference type="RefSeq" id="WP_310303791.1">
    <property type="nucleotide sequence ID" value="NZ_BAAAXB010000001.1"/>
</dbReference>
<evidence type="ECO:0000256" key="4">
    <source>
        <dbReference type="ARBA" id="ARBA00022989"/>
    </source>
</evidence>
<dbReference type="InterPro" id="IPR059000">
    <property type="entry name" value="ATPase_P-type_domA"/>
</dbReference>
<feature type="transmembrane region" description="Helical" evidence="6">
    <location>
        <begin position="626"/>
        <end position="648"/>
    </location>
</feature>
<accession>A0ABU1PPH6</accession>
<evidence type="ECO:0000259" key="7">
    <source>
        <dbReference type="Pfam" id="PF00122"/>
    </source>
</evidence>
<dbReference type="PRINTS" id="PR00119">
    <property type="entry name" value="CATATPASE"/>
</dbReference>
<dbReference type="Gene3D" id="3.40.1110.10">
    <property type="entry name" value="Calcium-transporting ATPase, cytoplasmic domain N"/>
    <property type="match status" value="1"/>
</dbReference>
<feature type="transmembrane region" description="Helical" evidence="6">
    <location>
        <begin position="67"/>
        <end position="85"/>
    </location>
</feature>
<sequence length="778" mass="79406">MAGVGGNGGNGGLTSAEVAERVAAGRVNAVASRTSRSTAQIVRANVVTPFNGLLAALFAAVLTTGRWQNGLFGLVIVVNAGIGVVQEVRAKRTLDRLAVLTAPRARVVRDGAVAEVDVGAVVADDLLELRAGDQVVADGAVVASDGLEVDESLLTGESDPVHKAAGDDVRSGSVVVAGTGRARATGVGDQAYAARLTAEARRFSAVRSELVTGTNRLLRWIALVMVVVGPLLLWSQFRSPDTGSWQEAVTGAVAALVGMVPEGLVLLTSLAFMLAAVSLARAQTLVQELPAVEVLARVDVVCLDKTGTLTHGDIVFDRVVTDSPDEVDEALALCASAPDANATAHALAGSFPGGTWRRTGGVPFSSARKWSSVDTDGHGTWVLGAPEVVFPDGGGPLLDQAADIASGGRRVLVLAHAPSPARDGVLPAGATARALVVLAERVRDDAAGTLRYFAEQGVRLRVISGDAPRTVGAVAVAVGLPGITDPAQAVDARTLPEDPDALADVLEGSVVFGRVTPQQKRAVVAALQRRGHVVAMTGDGVNDAMALKDADIGVAMGNGAAATRAVAQLVLLDSRFAHLPDVVAEGRRVIANIERAAVLFLVKNVYSLVLALVVLATSLAYPLAPIQLTLISAATIGVPGFVLALGPNTRRYVPGFLGRVLRLAVPAGVVVGLGAFAGDLLIRSLDPGGGWVAGQTVATVVVLVASLWVLSVLARPLNGWKLALLGALVGIVAVVLLVPALASGVFLLDVTPQRLLVGVAVGAVAAALVEAVAGRGAR</sequence>
<dbReference type="Gene3D" id="2.70.150.10">
    <property type="entry name" value="Calcium-transporting ATPase, cytoplasmic transduction domain A"/>
    <property type="match status" value="1"/>
</dbReference>
<name>A0ABU1PPH6_9PSEU</name>
<dbReference type="GO" id="GO:0016787">
    <property type="term" value="F:hydrolase activity"/>
    <property type="evidence" value="ECO:0007669"/>
    <property type="project" value="UniProtKB-KW"/>
</dbReference>
<dbReference type="EMBL" id="JAVDSG010000001">
    <property type="protein sequence ID" value="MDR6592356.1"/>
    <property type="molecule type" value="Genomic_DNA"/>
</dbReference>
<keyword evidence="5 6" id="KW-0472">Membrane</keyword>
<evidence type="ECO:0000256" key="6">
    <source>
        <dbReference type="SAM" id="Phobius"/>
    </source>
</evidence>
<keyword evidence="4 6" id="KW-1133">Transmembrane helix</keyword>
<dbReference type="SUPFAM" id="SSF56784">
    <property type="entry name" value="HAD-like"/>
    <property type="match status" value="1"/>
</dbReference>
<protein>
    <submittedName>
        <fullName evidence="8">Cation-transporting ATPase E</fullName>
        <ecNumber evidence="8">3.6.3.-</ecNumber>
    </submittedName>
</protein>
<dbReference type="PRINTS" id="PR00120">
    <property type="entry name" value="HATPASE"/>
</dbReference>
<evidence type="ECO:0000313" key="9">
    <source>
        <dbReference type="Proteomes" id="UP001268819"/>
    </source>
</evidence>
<dbReference type="Pfam" id="PF00122">
    <property type="entry name" value="E1-E2_ATPase"/>
    <property type="match status" value="1"/>
</dbReference>
<evidence type="ECO:0000313" key="8">
    <source>
        <dbReference type="EMBL" id="MDR6592356.1"/>
    </source>
</evidence>
<dbReference type="Pfam" id="PF00702">
    <property type="entry name" value="Hydrolase"/>
    <property type="match status" value="1"/>
</dbReference>
<feature type="transmembrane region" description="Helical" evidence="6">
    <location>
        <begin position="597"/>
        <end position="620"/>
    </location>
</feature>
<evidence type="ECO:0000256" key="1">
    <source>
        <dbReference type="ARBA" id="ARBA00004651"/>
    </source>
</evidence>
<proteinExistence type="predicted"/>
<evidence type="ECO:0000256" key="2">
    <source>
        <dbReference type="ARBA" id="ARBA00022692"/>
    </source>
</evidence>
<dbReference type="InterPro" id="IPR023299">
    <property type="entry name" value="ATPase_P-typ_cyto_dom_N"/>
</dbReference>
<feature type="transmembrane region" description="Helical" evidence="6">
    <location>
        <begin position="41"/>
        <end position="61"/>
    </location>
</feature>
<dbReference type="Gene3D" id="1.20.1110.10">
    <property type="entry name" value="Calcium-transporting ATPase, transmembrane domain"/>
    <property type="match status" value="1"/>
</dbReference>
<dbReference type="Proteomes" id="UP001268819">
    <property type="component" value="Unassembled WGS sequence"/>
</dbReference>
<dbReference type="NCBIfam" id="TIGR01494">
    <property type="entry name" value="ATPase_P-type"/>
    <property type="match status" value="2"/>
</dbReference>
<organism evidence="8 9">
    <name type="scientific">Saccharothrix longispora</name>
    <dbReference type="NCBI Taxonomy" id="33920"/>
    <lineage>
        <taxon>Bacteria</taxon>
        <taxon>Bacillati</taxon>
        <taxon>Actinomycetota</taxon>
        <taxon>Actinomycetes</taxon>
        <taxon>Pseudonocardiales</taxon>
        <taxon>Pseudonocardiaceae</taxon>
        <taxon>Saccharothrix</taxon>
    </lineage>
</organism>
<dbReference type="EC" id="3.6.3.-" evidence="8"/>
<comment type="caution">
    <text evidence="8">The sequence shown here is derived from an EMBL/GenBank/DDBJ whole genome shotgun (WGS) entry which is preliminary data.</text>
</comment>
<dbReference type="InterPro" id="IPR023214">
    <property type="entry name" value="HAD_sf"/>
</dbReference>
<feature type="transmembrane region" description="Helical" evidence="6">
    <location>
        <begin position="722"/>
        <end position="748"/>
    </location>
</feature>
<feature type="domain" description="P-type ATPase A" evidence="7">
    <location>
        <begin position="100"/>
        <end position="198"/>
    </location>
</feature>
<dbReference type="InterPro" id="IPR001757">
    <property type="entry name" value="P_typ_ATPase"/>
</dbReference>
<comment type="subcellular location">
    <subcellularLocation>
        <location evidence="1">Cell membrane</location>
        <topology evidence="1">Multi-pass membrane protein</topology>
    </subcellularLocation>
</comment>
<keyword evidence="2 6" id="KW-0812">Transmembrane</keyword>
<dbReference type="Gene3D" id="3.40.50.1000">
    <property type="entry name" value="HAD superfamily/HAD-like"/>
    <property type="match status" value="1"/>
</dbReference>
<dbReference type="InterPro" id="IPR023298">
    <property type="entry name" value="ATPase_P-typ_TM_dom_sf"/>
</dbReference>
<keyword evidence="3" id="KW-1278">Translocase</keyword>